<organism evidence="6 7">
    <name type="scientific">Mytilus edulis</name>
    <name type="common">Blue mussel</name>
    <dbReference type="NCBI Taxonomy" id="6550"/>
    <lineage>
        <taxon>Eukaryota</taxon>
        <taxon>Metazoa</taxon>
        <taxon>Spiralia</taxon>
        <taxon>Lophotrochozoa</taxon>
        <taxon>Mollusca</taxon>
        <taxon>Bivalvia</taxon>
        <taxon>Autobranchia</taxon>
        <taxon>Pteriomorphia</taxon>
        <taxon>Mytilida</taxon>
        <taxon>Mytiloidea</taxon>
        <taxon>Mytilidae</taxon>
        <taxon>Mytilinae</taxon>
        <taxon>Mytilus</taxon>
    </lineage>
</organism>
<dbReference type="Proteomes" id="UP000683360">
    <property type="component" value="Unassembled WGS sequence"/>
</dbReference>
<proteinExistence type="predicted"/>
<keyword evidence="7" id="KW-1185">Reference proteome</keyword>
<dbReference type="PROSITE" id="PS50297">
    <property type="entry name" value="ANK_REP_REGION"/>
    <property type="match status" value="5"/>
</dbReference>
<dbReference type="Pfam" id="PF13637">
    <property type="entry name" value="Ank_4"/>
    <property type="match status" value="1"/>
</dbReference>
<dbReference type="PANTHER" id="PTHR24171">
    <property type="entry name" value="ANKYRIN REPEAT DOMAIN-CONTAINING PROTEIN 39-RELATED"/>
    <property type="match status" value="1"/>
</dbReference>
<dbReference type="Pfam" id="PF00023">
    <property type="entry name" value="Ank"/>
    <property type="match status" value="1"/>
</dbReference>
<dbReference type="Pfam" id="PF20720">
    <property type="entry name" value="nSTAND3"/>
    <property type="match status" value="1"/>
</dbReference>
<dbReference type="Pfam" id="PF12796">
    <property type="entry name" value="Ank_2"/>
    <property type="match status" value="1"/>
</dbReference>
<protein>
    <submittedName>
        <fullName evidence="6">Ankyrin repeat protein L25</fullName>
    </submittedName>
</protein>
<dbReference type="SUPFAM" id="SSF48403">
    <property type="entry name" value="Ankyrin repeat"/>
    <property type="match status" value="1"/>
</dbReference>
<feature type="repeat" description="ANK" evidence="3">
    <location>
        <begin position="803"/>
        <end position="835"/>
    </location>
</feature>
<feature type="domain" description="DZIP3-like HEPN" evidence="4">
    <location>
        <begin position="68"/>
        <end position="164"/>
    </location>
</feature>
<dbReference type="PROSITE" id="PS50088">
    <property type="entry name" value="ANK_REPEAT"/>
    <property type="match status" value="6"/>
</dbReference>
<evidence type="ECO:0000313" key="7">
    <source>
        <dbReference type="Proteomes" id="UP000683360"/>
    </source>
</evidence>
<dbReference type="InterPro" id="IPR036770">
    <property type="entry name" value="Ankyrin_rpt-contain_sf"/>
</dbReference>
<keyword evidence="1" id="KW-0677">Repeat</keyword>
<keyword evidence="2 3" id="KW-0040">ANK repeat</keyword>
<name>A0A8S3RRG6_MYTED</name>
<feature type="repeat" description="ANK" evidence="3">
    <location>
        <begin position="935"/>
        <end position="961"/>
    </location>
</feature>
<reference evidence="6" key="1">
    <citation type="submission" date="2021-03" db="EMBL/GenBank/DDBJ databases">
        <authorList>
            <person name="Bekaert M."/>
        </authorList>
    </citation>
    <scope>NUCLEOTIDE SEQUENCE</scope>
</reference>
<dbReference type="InterPro" id="IPR041249">
    <property type="entry name" value="HEPN_DZIP3"/>
</dbReference>
<dbReference type="SUPFAM" id="SSF52540">
    <property type="entry name" value="P-loop containing nucleoside triphosphate hydrolases"/>
    <property type="match status" value="1"/>
</dbReference>
<feature type="repeat" description="ANK" evidence="3">
    <location>
        <begin position="902"/>
        <end position="934"/>
    </location>
</feature>
<accession>A0A8S3RRG6</accession>
<evidence type="ECO:0000259" key="4">
    <source>
        <dbReference type="Pfam" id="PF18738"/>
    </source>
</evidence>
<dbReference type="EMBL" id="CAJPWZ010001287">
    <property type="protein sequence ID" value="CAG2212090.1"/>
    <property type="molecule type" value="Genomic_DNA"/>
</dbReference>
<sequence>MVNDFLMLEYIMFDIIKTSLVVSPSNTDPGNSLSKEETHFLRYYLLCSTIATKSVGLYFTRKVPESDLASHLNRHIKDLKLSNWKCTPDQLAVLFPAQTGNVKSSEFDFSLLYKLIRNTITPPSTPTRGWGFSPLPGDITEEDDIERIRHNRNTLAHNTKLKLSCRALDEDVSNLSKRYLDKLSNSEILDNLNKIKGEIDILHHGMNKFERRISTIEDQHIPPNVRKTHLKLLNLWKKDDELFYDETNAYKATKNIVQSSSVVGLVGGPGCGKTATARHIALKYGEKEWEIVPAFKVEDILHYADVERKQIFLIDDIFGIFAVDMSMYNNVNNLREGIITAMSKDSVLLFTCRKSVFKEAVKLKSFILENVLDLESTDNTLSKEEKEKILTNHCSHKGISKHIYCNIPLGSSIIMFPLLCKIFSTKHGIDCSVKRIFSNPFECLINELDKLESNSPHQYSALVLCVISNNKLSMKQMQIDHIDGRKKDALNTCGVNIGTSDKEIENALSYLVGTYLVQNESNFTFIHDIIYEIVAYHYGNKNPLVILEYMNSNFISNKVSIRRENNVDLITDLSIVIGEDHYENMAERLYTDLLSLELFDVFKNQSLSYLPFLEVFWKILKNKPYKDLCALLFLQVNAPNIMSRFYDKDVKMQDKYEEQRRQKLLLDIVFGMNANCSYPIRVISWIIYYGHTCLLQNLVNLILEQNDSTDMIFGSGIIEQTRLLTLGCYSGNQDMVRLALKHVNADCVNKTSLKESVFEYDYVKIFSEHRTYTPLTAACDSGHVSVVQCLLTNNANIDACDGYHRFPLLIASKKGHLDIVKYLLQKGANVHKYDDDNQSPLYWASYGGHYDVVKYLGDNGANVNQCDLKGKSPLYWASYKGHCDVVKYLLQKGANVNQCDENSISPFYRASEGGHYNIVKHLVLNGAIVNQCNGNNKTPLSIASERGHCDVVNYLLEQGAK</sequence>
<evidence type="ECO:0000313" key="6">
    <source>
        <dbReference type="EMBL" id="CAG2212090.1"/>
    </source>
</evidence>
<dbReference type="PANTHER" id="PTHR24171:SF10">
    <property type="entry name" value="ANKYRIN REPEAT DOMAIN-CONTAINING PROTEIN 29-LIKE"/>
    <property type="match status" value="1"/>
</dbReference>
<feature type="repeat" description="ANK" evidence="3">
    <location>
        <begin position="869"/>
        <end position="901"/>
    </location>
</feature>
<feature type="repeat" description="ANK" evidence="3">
    <location>
        <begin position="770"/>
        <end position="802"/>
    </location>
</feature>
<dbReference type="InterPro" id="IPR027417">
    <property type="entry name" value="P-loop_NTPase"/>
</dbReference>
<evidence type="ECO:0000256" key="3">
    <source>
        <dbReference type="PROSITE-ProRule" id="PRU00023"/>
    </source>
</evidence>
<feature type="repeat" description="ANK" evidence="3">
    <location>
        <begin position="836"/>
        <end position="868"/>
    </location>
</feature>
<dbReference type="Gene3D" id="1.25.40.20">
    <property type="entry name" value="Ankyrin repeat-containing domain"/>
    <property type="match status" value="1"/>
</dbReference>
<dbReference type="Pfam" id="PF18738">
    <property type="entry name" value="HEPN_DZIP3"/>
    <property type="match status" value="1"/>
</dbReference>
<dbReference type="AlphaFoldDB" id="A0A8S3RRG6"/>
<evidence type="ECO:0000259" key="5">
    <source>
        <dbReference type="Pfam" id="PF20720"/>
    </source>
</evidence>
<dbReference type="InterPro" id="IPR002110">
    <property type="entry name" value="Ankyrin_rpt"/>
</dbReference>
<dbReference type="SMART" id="SM00248">
    <property type="entry name" value="ANK"/>
    <property type="match status" value="6"/>
</dbReference>
<evidence type="ECO:0000256" key="2">
    <source>
        <dbReference type="ARBA" id="ARBA00023043"/>
    </source>
</evidence>
<gene>
    <name evidence="6" type="ORF">MEDL_26077</name>
</gene>
<dbReference type="OrthoDB" id="6147489at2759"/>
<evidence type="ECO:0000256" key="1">
    <source>
        <dbReference type="ARBA" id="ARBA00022737"/>
    </source>
</evidence>
<comment type="caution">
    <text evidence="6">The sequence shown here is derived from an EMBL/GenBank/DDBJ whole genome shotgun (WGS) entry which is preliminary data.</text>
</comment>
<dbReference type="InterPro" id="IPR049050">
    <property type="entry name" value="nSTAND3"/>
</dbReference>
<feature type="domain" description="Novel STAND NTPase 3" evidence="5">
    <location>
        <begin position="245"/>
        <end position="395"/>
    </location>
</feature>